<reference evidence="2 3" key="1">
    <citation type="submission" date="2015-07" db="EMBL/GenBank/DDBJ databases">
        <title>High-quality genome of monoxenous trypanosomatid Leptomonas pyrrhocoris.</title>
        <authorList>
            <person name="Flegontov P."/>
            <person name="Butenko A."/>
            <person name="Firsov S."/>
            <person name="Vlcek C."/>
            <person name="Logacheva M.D."/>
            <person name="Field M."/>
            <person name="Filatov D."/>
            <person name="Flegontova O."/>
            <person name="Gerasimov E."/>
            <person name="Jackson A.P."/>
            <person name="Kelly S."/>
            <person name="Opperdoes F."/>
            <person name="O'Reilly A."/>
            <person name="Votypka J."/>
            <person name="Yurchenko V."/>
            <person name="Lukes J."/>
        </authorList>
    </citation>
    <scope>NUCLEOTIDE SEQUENCE [LARGE SCALE GENOMIC DNA]</scope>
    <source>
        <strain evidence="2">H10</strain>
    </source>
</reference>
<evidence type="ECO:0000313" key="2">
    <source>
        <dbReference type="EMBL" id="KPA73841.1"/>
    </source>
</evidence>
<keyword evidence="3" id="KW-1185">Reference proteome</keyword>
<feature type="region of interest" description="Disordered" evidence="1">
    <location>
        <begin position="392"/>
        <end position="423"/>
    </location>
</feature>
<dbReference type="PANTHER" id="PTHR38148:SF3">
    <property type="entry name" value="BAR DOMAIN-CONTAINING PROTEIN"/>
    <property type="match status" value="1"/>
</dbReference>
<evidence type="ECO:0008006" key="4">
    <source>
        <dbReference type="Google" id="ProtNLM"/>
    </source>
</evidence>
<feature type="compositionally biased region" description="Polar residues" evidence="1">
    <location>
        <begin position="258"/>
        <end position="268"/>
    </location>
</feature>
<feature type="compositionally biased region" description="Polar residues" evidence="1">
    <location>
        <begin position="410"/>
        <end position="420"/>
    </location>
</feature>
<sequence length="459" mass="49353">MASMQHDFIHPRQLDDVRAIRAAIKSFTATMKRMMVLMKDLGTTLEQVSHSFDALTSLSFSDDGVKQYVHHFSEEVMHMMEGTAFRHYNKLVHEEVLVPVEQLRASLTATEKAAKAEKKDFGRYKKSKRKVDAQEKSYATKSKSLDTSKSYPTRVQTRDNSLLRLQRSKDDFETKFVGLVSEVEKVTATTLKRYLDLNAGYMTSVVDALTKTDPTVEEAVVLYREEQRQQRQSAIKQRCAAVDTEINAACVSQGYRLNPSSTNRNTKASAVGGSDASRGTLSTPTRQSASRLQPQPTPGTVAAAARNPSASSSFAPSPVKETATPLSSAPNGPPAAATASTQPSAATNHNAAQQGAFTVTTTATNARQAAPPADSAGNSRVVDDLDEDFGSASQVGAAGATAPPLYSFSRGPTSQVSSVRPPSGYVAAQDANLTNDFLRKMESTSLSASEVCAARAPQS</sequence>
<evidence type="ECO:0000256" key="1">
    <source>
        <dbReference type="SAM" id="MobiDB-lite"/>
    </source>
</evidence>
<dbReference type="VEuPathDB" id="TriTrypDB:LpyrH10_32_0140"/>
<protein>
    <recommendedName>
        <fullName evidence="4">BAR domain-containing protein</fullName>
    </recommendedName>
</protein>
<feature type="compositionally biased region" description="Polar residues" evidence="1">
    <location>
        <begin position="137"/>
        <end position="153"/>
    </location>
</feature>
<dbReference type="EMBL" id="LGTL01000032">
    <property type="protein sequence ID" value="KPA73840.1"/>
    <property type="molecule type" value="Genomic_DNA"/>
</dbReference>
<feature type="compositionally biased region" description="Low complexity" evidence="1">
    <location>
        <begin position="334"/>
        <end position="347"/>
    </location>
</feature>
<organism evidence="2 3">
    <name type="scientific">Leptomonas pyrrhocoris</name>
    <name type="common">Firebug parasite</name>
    <dbReference type="NCBI Taxonomy" id="157538"/>
    <lineage>
        <taxon>Eukaryota</taxon>
        <taxon>Discoba</taxon>
        <taxon>Euglenozoa</taxon>
        <taxon>Kinetoplastea</taxon>
        <taxon>Metakinetoplastina</taxon>
        <taxon>Trypanosomatida</taxon>
        <taxon>Trypanosomatidae</taxon>
        <taxon>Leishmaniinae</taxon>
        <taxon>Leptomonas</taxon>
    </lineage>
</organism>
<accession>A0A0N0DR18</accession>
<feature type="region of interest" description="Disordered" evidence="1">
    <location>
        <begin position="255"/>
        <end position="350"/>
    </location>
</feature>
<feature type="region of interest" description="Disordered" evidence="1">
    <location>
        <begin position="132"/>
        <end position="153"/>
    </location>
</feature>
<evidence type="ECO:0000313" key="3">
    <source>
        <dbReference type="Proteomes" id="UP000037923"/>
    </source>
</evidence>
<dbReference type="PANTHER" id="PTHR38148">
    <property type="entry name" value="BAR DOMAIN-CONTAINING PROTEIN"/>
    <property type="match status" value="1"/>
</dbReference>
<dbReference type="GeneID" id="26909764"/>
<dbReference type="RefSeq" id="XP_015652279.1">
    <property type="nucleotide sequence ID" value="XM_015808959.1"/>
</dbReference>
<dbReference type="InterPro" id="IPR027267">
    <property type="entry name" value="AH/BAR_dom_sf"/>
</dbReference>
<comment type="caution">
    <text evidence="2">The sequence shown here is derived from an EMBL/GenBank/DDBJ whole genome shotgun (WGS) entry which is preliminary data.</text>
</comment>
<dbReference type="AlphaFoldDB" id="A0A0N0DR18"/>
<dbReference type="OMA" id="NCRNEFE"/>
<proteinExistence type="predicted"/>
<feature type="compositionally biased region" description="Polar residues" evidence="1">
    <location>
        <begin position="277"/>
        <end position="294"/>
    </location>
</feature>
<dbReference type="Gene3D" id="1.20.1270.60">
    <property type="entry name" value="Arfaptin homology (AH) domain/BAR domain"/>
    <property type="match status" value="1"/>
</dbReference>
<dbReference type="Proteomes" id="UP000037923">
    <property type="component" value="Unassembled WGS sequence"/>
</dbReference>
<name>A0A0N0DR18_LEPPY</name>
<dbReference type="EMBL" id="LGTL01000032">
    <property type="protein sequence ID" value="KPA73841.1"/>
    <property type="molecule type" value="Genomic_DNA"/>
</dbReference>
<dbReference type="OrthoDB" id="272404at2759"/>
<gene>
    <name evidence="2" type="ORF">ABB37_09481</name>
</gene>
<feature type="compositionally biased region" description="Low complexity" evidence="1">
    <location>
        <begin position="302"/>
        <end position="318"/>
    </location>
</feature>
<dbReference type="RefSeq" id="XP_015652280.1">
    <property type="nucleotide sequence ID" value="XM_015808960.1"/>
</dbReference>